<proteinExistence type="inferred from homology"/>
<dbReference type="PANTHER" id="PTHR16950">
    <property type="entry name" value="ZINC TRANSPORTER SLC39A7 HISTIDINE-RICH MEMBRANE PROTEIN KE4"/>
    <property type="match status" value="1"/>
</dbReference>
<reference evidence="9 10" key="1">
    <citation type="submission" date="2018-04" db="EMBL/GenBank/DDBJ databases">
        <title>The genome of golden apple snail Pomacea canaliculata provides insight into stress tolerance and invasive adaptation.</title>
        <authorList>
            <person name="Liu C."/>
            <person name="Liu B."/>
            <person name="Ren Y."/>
            <person name="Zhang Y."/>
            <person name="Wang H."/>
            <person name="Li S."/>
            <person name="Jiang F."/>
            <person name="Yin L."/>
            <person name="Zhang G."/>
            <person name="Qian W."/>
            <person name="Fan W."/>
        </authorList>
    </citation>
    <scope>NUCLEOTIDE SEQUENCE [LARGE SCALE GENOMIC DNA]</scope>
    <source>
        <strain evidence="9">SZHN2017</strain>
        <tissue evidence="9">Muscle</tissue>
    </source>
</reference>
<feature type="compositionally biased region" description="Basic residues" evidence="7">
    <location>
        <begin position="262"/>
        <end position="277"/>
    </location>
</feature>
<feature type="transmembrane region" description="Helical" evidence="8">
    <location>
        <begin position="535"/>
        <end position="551"/>
    </location>
</feature>
<dbReference type="Pfam" id="PF02535">
    <property type="entry name" value="Zip"/>
    <property type="match status" value="1"/>
</dbReference>
<accession>A0A2T7NMS2</accession>
<feature type="compositionally biased region" description="Basic and acidic residues" evidence="7">
    <location>
        <begin position="368"/>
        <end position="377"/>
    </location>
</feature>
<evidence type="ECO:0000256" key="4">
    <source>
        <dbReference type="ARBA" id="ARBA00022989"/>
    </source>
</evidence>
<dbReference type="OMA" id="DFHHHGH"/>
<dbReference type="PANTHER" id="PTHR16950:SF25">
    <property type="entry name" value="ZINC TRANSPORTER SLC39A7"/>
    <property type="match status" value="1"/>
</dbReference>
<evidence type="ECO:0000256" key="3">
    <source>
        <dbReference type="ARBA" id="ARBA00022692"/>
    </source>
</evidence>
<feature type="compositionally biased region" description="Basic residues" evidence="7">
    <location>
        <begin position="147"/>
        <end position="157"/>
    </location>
</feature>
<feature type="compositionally biased region" description="Basic and acidic residues" evidence="7">
    <location>
        <begin position="82"/>
        <end position="103"/>
    </location>
</feature>
<feature type="transmembrane region" description="Helical" evidence="8">
    <location>
        <begin position="475"/>
        <end position="495"/>
    </location>
</feature>
<name>A0A2T7NMS2_POMCA</name>
<organism evidence="9 10">
    <name type="scientific">Pomacea canaliculata</name>
    <name type="common">Golden apple snail</name>
    <dbReference type="NCBI Taxonomy" id="400727"/>
    <lineage>
        <taxon>Eukaryota</taxon>
        <taxon>Metazoa</taxon>
        <taxon>Spiralia</taxon>
        <taxon>Lophotrochozoa</taxon>
        <taxon>Mollusca</taxon>
        <taxon>Gastropoda</taxon>
        <taxon>Caenogastropoda</taxon>
        <taxon>Architaenioglossa</taxon>
        <taxon>Ampullarioidea</taxon>
        <taxon>Ampullariidae</taxon>
        <taxon>Pomacea</taxon>
    </lineage>
</organism>
<evidence type="ECO:0000256" key="5">
    <source>
        <dbReference type="ARBA" id="ARBA00023136"/>
    </source>
</evidence>
<evidence type="ECO:0000256" key="8">
    <source>
        <dbReference type="SAM" id="Phobius"/>
    </source>
</evidence>
<keyword evidence="3 8" id="KW-0812">Transmembrane</keyword>
<keyword evidence="2" id="KW-0813">Transport</keyword>
<dbReference type="GO" id="GO:0016020">
    <property type="term" value="C:membrane"/>
    <property type="evidence" value="ECO:0007669"/>
    <property type="project" value="UniProtKB-SubCell"/>
</dbReference>
<feature type="compositionally biased region" description="Basic and acidic residues" evidence="7">
    <location>
        <begin position="309"/>
        <end position="358"/>
    </location>
</feature>
<dbReference type="EMBL" id="PZQS01000011">
    <property type="protein sequence ID" value="PVD22454.1"/>
    <property type="molecule type" value="Genomic_DNA"/>
</dbReference>
<feature type="region of interest" description="Disordered" evidence="7">
    <location>
        <begin position="248"/>
        <end position="278"/>
    </location>
</feature>
<keyword evidence="10" id="KW-1185">Reference proteome</keyword>
<comment type="subcellular location">
    <subcellularLocation>
        <location evidence="1">Membrane</location>
        <topology evidence="1">Multi-pass membrane protein</topology>
    </subcellularLocation>
</comment>
<evidence type="ECO:0008006" key="11">
    <source>
        <dbReference type="Google" id="ProtNLM"/>
    </source>
</evidence>
<keyword evidence="4 8" id="KW-1133">Transmembrane helix</keyword>
<evidence type="ECO:0000313" key="10">
    <source>
        <dbReference type="Proteomes" id="UP000245119"/>
    </source>
</evidence>
<evidence type="ECO:0000256" key="2">
    <source>
        <dbReference type="ARBA" id="ARBA00022448"/>
    </source>
</evidence>
<evidence type="ECO:0000256" key="7">
    <source>
        <dbReference type="SAM" id="MobiDB-lite"/>
    </source>
</evidence>
<dbReference type="GO" id="GO:0006882">
    <property type="term" value="P:intracellular zinc ion homeostasis"/>
    <property type="evidence" value="ECO:0007669"/>
    <property type="project" value="TreeGrafter"/>
</dbReference>
<feature type="transmembrane region" description="Helical" evidence="8">
    <location>
        <begin position="284"/>
        <end position="302"/>
    </location>
</feature>
<feature type="region of interest" description="Disordered" evidence="7">
    <location>
        <begin position="55"/>
        <end position="161"/>
    </location>
</feature>
<feature type="region of interest" description="Disordered" evidence="7">
    <location>
        <begin position="309"/>
        <end position="398"/>
    </location>
</feature>
<feature type="compositionally biased region" description="Basic and acidic residues" evidence="7">
    <location>
        <begin position="386"/>
        <end position="398"/>
    </location>
</feature>
<dbReference type="STRING" id="400727.A0A2T7NMS2"/>
<dbReference type="InterPro" id="IPR003689">
    <property type="entry name" value="ZIP"/>
</dbReference>
<feature type="transmembrane region" description="Helical" evidence="8">
    <location>
        <begin position="501"/>
        <end position="523"/>
    </location>
</feature>
<gene>
    <name evidence="9" type="ORF">C0Q70_18268</name>
</gene>
<evidence type="ECO:0000313" key="9">
    <source>
        <dbReference type="EMBL" id="PVD22454.1"/>
    </source>
</evidence>
<dbReference type="OrthoDB" id="200954at2759"/>
<comment type="caution">
    <text evidence="9">The sequence shown here is derived from an EMBL/GenBank/DDBJ whole genome shotgun (WGS) entry which is preliminary data.</text>
</comment>
<feature type="compositionally biased region" description="Basic and acidic residues" evidence="7">
    <location>
        <begin position="250"/>
        <end position="261"/>
    </location>
</feature>
<keyword evidence="5 8" id="KW-0472">Membrane</keyword>
<sequence length="552" mass="59825">MAVEVGKARRRCLLLACATFAFAVSVLPSVLDAHGHTHDHHGHSHDEPASFKYSRQANEAKAHVADDAHAHDHGHGHAHSGHSHDHLGDSIEANKPKADDAHAHNGHLHDHHGHSHDHHGHSHDHHGHSHGVPSKKQKPPVDEHGHAHSHGHTHSHGHAHEDTQRIIEKFEQGSSRATVEGRDPGWMIWLKAMGATAFISVSPVFILLFIPLENADEHRDLLKVLLSFASGGLLGDAFLHLIPHSVSPHNHGEDGGHEHSHGHSHKEHHEHGHSHEHHAHDMGVGLWVLGGIVAFLIVEKFVRFVKEGSGEHGHSHSAPKAKETVDADKKKEQGDKQEALPKEKEKKQGDGKKVKAKDSDEEIEDKDDNSTGDKAADGEDNQNSGKEQKQTEKECDAEHKHGSDIKVAGYLNLAADFAHNFTDGLAIGASFLGGNTLGIITTITIFLHEIPHEIGDFAILVQSGCTKKKAMMLQFSTAIGAMLGTFCSLLAGGVGVAATAWILPFTAGGFIYIATVSVIPELLEEAKISQSVKEIVALLVGVYMMVLIAQYE</sequence>
<comment type="similarity">
    <text evidence="6">Belongs to the ZIP transporter (TC 2.A.5) family. KE4/Catsup subfamily.</text>
</comment>
<feature type="transmembrane region" description="Helical" evidence="8">
    <location>
        <begin position="221"/>
        <end position="242"/>
    </location>
</feature>
<dbReference type="AlphaFoldDB" id="A0A2T7NMS2"/>
<dbReference type="Proteomes" id="UP000245119">
    <property type="component" value="Linkage Group LG11"/>
</dbReference>
<evidence type="ECO:0000256" key="1">
    <source>
        <dbReference type="ARBA" id="ARBA00004141"/>
    </source>
</evidence>
<evidence type="ECO:0000256" key="6">
    <source>
        <dbReference type="ARBA" id="ARBA00038485"/>
    </source>
</evidence>
<feature type="compositionally biased region" description="Basic and acidic residues" evidence="7">
    <location>
        <begin position="58"/>
        <end position="75"/>
    </location>
</feature>
<dbReference type="GO" id="GO:0005385">
    <property type="term" value="F:zinc ion transmembrane transporter activity"/>
    <property type="evidence" value="ECO:0007669"/>
    <property type="project" value="TreeGrafter"/>
</dbReference>
<protein>
    <recommendedName>
        <fullName evidence="11">Zinc transporter SLC39A7</fullName>
    </recommendedName>
</protein>
<feature type="transmembrane region" description="Helical" evidence="8">
    <location>
        <begin position="186"/>
        <end position="209"/>
    </location>
</feature>
<feature type="compositionally biased region" description="Basic residues" evidence="7">
    <location>
        <begin position="104"/>
        <end position="138"/>
    </location>
</feature>